<proteinExistence type="inferred from homology"/>
<feature type="transmembrane region" description="Helical" evidence="6">
    <location>
        <begin position="44"/>
        <end position="64"/>
    </location>
</feature>
<dbReference type="Pfam" id="PF20684">
    <property type="entry name" value="Fung_rhodopsin"/>
    <property type="match status" value="1"/>
</dbReference>
<evidence type="ECO:0000313" key="9">
    <source>
        <dbReference type="Proteomes" id="UP000664521"/>
    </source>
</evidence>
<comment type="subcellular location">
    <subcellularLocation>
        <location evidence="1">Membrane</location>
        <topology evidence="1">Multi-pass membrane protein</topology>
    </subcellularLocation>
</comment>
<evidence type="ECO:0000256" key="4">
    <source>
        <dbReference type="ARBA" id="ARBA00023136"/>
    </source>
</evidence>
<dbReference type="OrthoDB" id="10017208at2759"/>
<accession>A0A8H3IC16</accession>
<reference evidence="8" key="1">
    <citation type="submission" date="2021-03" db="EMBL/GenBank/DDBJ databases">
        <authorList>
            <person name="Tagirdzhanova G."/>
        </authorList>
    </citation>
    <scope>NUCLEOTIDE SEQUENCE</scope>
</reference>
<dbReference type="GO" id="GO:0016020">
    <property type="term" value="C:membrane"/>
    <property type="evidence" value="ECO:0007669"/>
    <property type="project" value="UniProtKB-SubCell"/>
</dbReference>
<feature type="transmembrane region" description="Helical" evidence="6">
    <location>
        <begin position="168"/>
        <end position="188"/>
    </location>
</feature>
<dbReference type="PANTHER" id="PTHR33048">
    <property type="entry name" value="PTH11-LIKE INTEGRAL MEMBRANE PROTEIN (AFU_ORTHOLOGUE AFUA_5G11245)"/>
    <property type="match status" value="1"/>
</dbReference>
<sequence>MKMKLIKTVYVQQIGWCISLGLTIISIQLFYLRLFPNVWLRNTIYSVGVLTIAWLIAVTLTVVFQCNPIQFFWNPKIAGGKCIHTNRFYFSAGLTSTIAIIFVLFLPLPIILRLKTTNTKKFGLAASFILGAFVGVISIVRMVSLFYIKREDLTYTSSLPQLWSCVEVSFGVIAACVPSLTPLFLLIFSKSHARLRKQPYSYENSRQNRPNKAVAKNFSRLDPHERSHSLELIMMEGPQGESSEVVGAGEAVGESNIVVTSQVDQVSKERVEEGTGETFGVQAHARAWDN</sequence>
<evidence type="ECO:0000256" key="1">
    <source>
        <dbReference type="ARBA" id="ARBA00004141"/>
    </source>
</evidence>
<keyword evidence="9" id="KW-1185">Reference proteome</keyword>
<name>A0A8H3IC16_9LECA</name>
<keyword evidence="2 6" id="KW-0812">Transmembrane</keyword>
<keyword evidence="3 6" id="KW-1133">Transmembrane helix</keyword>
<feature type="domain" description="Rhodopsin" evidence="7">
    <location>
        <begin position="6"/>
        <end position="184"/>
    </location>
</feature>
<protein>
    <recommendedName>
        <fullName evidence="7">Rhodopsin domain-containing protein</fullName>
    </recommendedName>
</protein>
<comment type="similarity">
    <text evidence="5">Belongs to the SAT4 family.</text>
</comment>
<dbReference type="InterPro" id="IPR049326">
    <property type="entry name" value="Rhodopsin_dom_fungi"/>
</dbReference>
<comment type="caution">
    <text evidence="8">The sequence shown here is derived from an EMBL/GenBank/DDBJ whole genome shotgun (WGS) entry which is preliminary data.</text>
</comment>
<evidence type="ECO:0000256" key="2">
    <source>
        <dbReference type="ARBA" id="ARBA00022692"/>
    </source>
</evidence>
<gene>
    <name evidence="8" type="ORF">HETSPECPRED_007969</name>
</gene>
<dbReference type="EMBL" id="CAJPDS010000006">
    <property type="protein sequence ID" value="CAF9908034.1"/>
    <property type="molecule type" value="Genomic_DNA"/>
</dbReference>
<feature type="transmembrane region" description="Helical" evidence="6">
    <location>
        <begin position="88"/>
        <end position="112"/>
    </location>
</feature>
<dbReference type="PANTHER" id="PTHR33048:SF47">
    <property type="entry name" value="INTEGRAL MEMBRANE PROTEIN-RELATED"/>
    <property type="match status" value="1"/>
</dbReference>
<keyword evidence="4 6" id="KW-0472">Membrane</keyword>
<feature type="transmembrane region" description="Helical" evidence="6">
    <location>
        <begin position="124"/>
        <end position="148"/>
    </location>
</feature>
<dbReference type="InterPro" id="IPR052337">
    <property type="entry name" value="SAT4-like"/>
</dbReference>
<evidence type="ECO:0000259" key="7">
    <source>
        <dbReference type="Pfam" id="PF20684"/>
    </source>
</evidence>
<evidence type="ECO:0000256" key="3">
    <source>
        <dbReference type="ARBA" id="ARBA00022989"/>
    </source>
</evidence>
<organism evidence="8 9">
    <name type="scientific">Heterodermia speciosa</name>
    <dbReference type="NCBI Taxonomy" id="116794"/>
    <lineage>
        <taxon>Eukaryota</taxon>
        <taxon>Fungi</taxon>
        <taxon>Dikarya</taxon>
        <taxon>Ascomycota</taxon>
        <taxon>Pezizomycotina</taxon>
        <taxon>Lecanoromycetes</taxon>
        <taxon>OSLEUM clade</taxon>
        <taxon>Lecanoromycetidae</taxon>
        <taxon>Caliciales</taxon>
        <taxon>Physciaceae</taxon>
        <taxon>Heterodermia</taxon>
    </lineage>
</organism>
<dbReference type="Proteomes" id="UP000664521">
    <property type="component" value="Unassembled WGS sequence"/>
</dbReference>
<evidence type="ECO:0000313" key="8">
    <source>
        <dbReference type="EMBL" id="CAF9908034.1"/>
    </source>
</evidence>
<dbReference type="AlphaFoldDB" id="A0A8H3IC16"/>
<feature type="transmembrane region" description="Helical" evidence="6">
    <location>
        <begin position="13"/>
        <end position="32"/>
    </location>
</feature>
<evidence type="ECO:0000256" key="5">
    <source>
        <dbReference type="ARBA" id="ARBA00038359"/>
    </source>
</evidence>
<evidence type="ECO:0000256" key="6">
    <source>
        <dbReference type="SAM" id="Phobius"/>
    </source>
</evidence>